<feature type="transmembrane region" description="Helical" evidence="1">
    <location>
        <begin position="97"/>
        <end position="113"/>
    </location>
</feature>
<evidence type="ECO:0000256" key="1">
    <source>
        <dbReference type="SAM" id="Phobius"/>
    </source>
</evidence>
<evidence type="ECO:0000313" key="2">
    <source>
        <dbReference type="EMBL" id="MDQ0362244.1"/>
    </source>
</evidence>
<dbReference type="RefSeq" id="WP_307409681.1">
    <property type="nucleotide sequence ID" value="NZ_JAUSUR010000006.1"/>
</dbReference>
<dbReference type="PANTHER" id="PTHR35813">
    <property type="entry name" value="INNER MEMBRANE PROTEIN YBAN"/>
    <property type="match status" value="1"/>
</dbReference>
<dbReference type="Proteomes" id="UP001230220">
    <property type="component" value="Unassembled WGS sequence"/>
</dbReference>
<dbReference type="InterPro" id="IPR007401">
    <property type="entry name" value="DUF454"/>
</dbReference>
<keyword evidence="1" id="KW-0472">Membrane</keyword>
<dbReference type="Pfam" id="PF04304">
    <property type="entry name" value="DUF454"/>
    <property type="match status" value="1"/>
</dbReference>
<feature type="transmembrane region" description="Helical" evidence="1">
    <location>
        <begin position="74"/>
        <end position="91"/>
    </location>
</feature>
<keyword evidence="1" id="KW-0812">Transmembrane</keyword>
<dbReference type="PANTHER" id="PTHR35813:SF1">
    <property type="entry name" value="INNER MEMBRANE PROTEIN YBAN"/>
    <property type="match status" value="1"/>
</dbReference>
<keyword evidence="3" id="KW-1185">Reference proteome</keyword>
<gene>
    <name evidence="2" type="ORF">J2S15_002998</name>
</gene>
<protein>
    <submittedName>
        <fullName evidence="2">Uncharacterized membrane protein YbaN (DUF454 family)</fullName>
    </submittedName>
</protein>
<proteinExistence type="predicted"/>
<sequence length="129" mass="14882">MKVVYFVLGMIMTAIGCIGIVLPILPTTPFLLVALYCFTRSSDRARDWFMGTSIYKNHIHDFVQTRSMTLKTKVTLLAFASTMLMIAFFMMNNIYGRATIIVLMIIKYYYFIFRIKTIKAGEEGTVYDK</sequence>
<organism evidence="2 3">
    <name type="scientific">Breznakia pachnodae</name>
    <dbReference type="NCBI Taxonomy" id="265178"/>
    <lineage>
        <taxon>Bacteria</taxon>
        <taxon>Bacillati</taxon>
        <taxon>Bacillota</taxon>
        <taxon>Erysipelotrichia</taxon>
        <taxon>Erysipelotrichales</taxon>
        <taxon>Erysipelotrichaceae</taxon>
        <taxon>Breznakia</taxon>
    </lineage>
</organism>
<name>A0ABU0E5S4_9FIRM</name>
<evidence type="ECO:0000313" key="3">
    <source>
        <dbReference type="Proteomes" id="UP001230220"/>
    </source>
</evidence>
<keyword evidence="1" id="KW-1133">Transmembrane helix</keyword>
<reference evidence="2 3" key="1">
    <citation type="submission" date="2023-07" db="EMBL/GenBank/DDBJ databases">
        <title>Genomic Encyclopedia of Type Strains, Phase IV (KMG-IV): sequencing the most valuable type-strain genomes for metagenomic binning, comparative biology and taxonomic classification.</title>
        <authorList>
            <person name="Goeker M."/>
        </authorList>
    </citation>
    <scope>NUCLEOTIDE SEQUENCE [LARGE SCALE GENOMIC DNA]</scope>
    <source>
        <strain evidence="2 3">DSM 16784</strain>
    </source>
</reference>
<dbReference type="EMBL" id="JAUSUR010000006">
    <property type="protein sequence ID" value="MDQ0362244.1"/>
    <property type="molecule type" value="Genomic_DNA"/>
</dbReference>
<dbReference type="PROSITE" id="PS51257">
    <property type="entry name" value="PROKAR_LIPOPROTEIN"/>
    <property type="match status" value="1"/>
</dbReference>
<feature type="transmembrane region" description="Helical" evidence="1">
    <location>
        <begin position="6"/>
        <end position="38"/>
    </location>
</feature>
<accession>A0ABU0E5S4</accession>
<dbReference type="PIRSF" id="PIRSF016789">
    <property type="entry name" value="DUF454"/>
    <property type="match status" value="1"/>
</dbReference>
<comment type="caution">
    <text evidence="2">The sequence shown here is derived from an EMBL/GenBank/DDBJ whole genome shotgun (WGS) entry which is preliminary data.</text>
</comment>